<dbReference type="PANTHER" id="PTHR33154">
    <property type="entry name" value="TRANSCRIPTIONAL REGULATOR, ARSR FAMILY"/>
    <property type="match status" value="1"/>
</dbReference>
<dbReference type="NCBIfam" id="NF007528">
    <property type="entry name" value="PRK10141.1"/>
    <property type="match status" value="1"/>
</dbReference>
<dbReference type="GO" id="GO:0003700">
    <property type="term" value="F:DNA-binding transcription factor activity"/>
    <property type="evidence" value="ECO:0007669"/>
    <property type="project" value="InterPro"/>
</dbReference>
<dbReference type="EMBL" id="CP019706">
    <property type="protein sequence ID" value="ARJ42142.1"/>
    <property type="molecule type" value="Genomic_DNA"/>
</dbReference>
<dbReference type="STRING" id="1891675.B1H58_09005"/>
<keyword evidence="3" id="KW-0805">Transcription regulation</keyword>
<dbReference type="SUPFAM" id="SSF46785">
    <property type="entry name" value="Winged helix' DNA-binding domain"/>
    <property type="match status" value="1"/>
</dbReference>
<evidence type="ECO:0000256" key="4">
    <source>
        <dbReference type="ARBA" id="ARBA00023125"/>
    </source>
</evidence>
<dbReference type="PROSITE" id="PS50987">
    <property type="entry name" value="HTH_ARSR_2"/>
    <property type="match status" value="1"/>
</dbReference>
<dbReference type="InterPro" id="IPR051081">
    <property type="entry name" value="HTH_MetalResp_TranReg"/>
</dbReference>
<dbReference type="PANTHER" id="PTHR33154:SF18">
    <property type="entry name" value="ARSENICAL RESISTANCE OPERON REPRESSOR"/>
    <property type="match status" value="1"/>
</dbReference>
<dbReference type="KEGG" id="palh:B1H58_09005"/>
<dbReference type="SMART" id="SM00418">
    <property type="entry name" value="HTH_ARSR"/>
    <property type="match status" value="1"/>
</dbReference>
<evidence type="ECO:0000256" key="2">
    <source>
        <dbReference type="ARBA" id="ARBA00022849"/>
    </source>
</evidence>
<dbReference type="FunFam" id="1.10.10.10:FF:000279">
    <property type="entry name" value="Transcriptional regulator, ArsR family"/>
    <property type="match status" value="1"/>
</dbReference>
<dbReference type="NCBIfam" id="NF033788">
    <property type="entry name" value="HTH_metalloreg"/>
    <property type="match status" value="1"/>
</dbReference>
<dbReference type="Pfam" id="PF01022">
    <property type="entry name" value="HTH_5"/>
    <property type="match status" value="1"/>
</dbReference>
<dbReference type="InterPro" id="IPR036388">
    <property type="entry name" value="WH-like_DNA-bd_sf"/>
</dbReference>
<dbReference type="Gene3D" id="1.10.10.10">
    <property type="entry name" value="Winged helix-like DNA-binding domain superfamily/Winged helix DNA-binding domain"/>
    <property type="match status" value="1"/>
</dbReference>
<dbReference type="CDD" id="cd00090">
    <property type="entry name" value="HTH_ARSR"/>
    <property type="match status" value="1"/>
</dbReference>
<evidence type="ECO:0000313" key="9">
    <source>
        <dbReference type="Proteomes" id="UP000192900"/>
    </source>
</evidence>
<dbReference type="Proteomes" id="UP000192900">
    <property type="component" value="Chromosome"/>
</dbReference>
<keyword evidence="4" id="KW-0238">DNA-binding</keyword>
<protein>
    <recommendedName>
        <fullName evidence="6">Arsenical resistance operon repressor</fullName>
    </recommendedName>
</protein>
<dbReference type="AlphaFoldDB" id="A0A1W6B4X3"/>
<name>A0A1W6B4X3_9GAMM</name>
<reference evidence="8 9" key="1">
    <citation type="submission" date="2017-02" db="EMBL/GenBank/DDBJ databases">
        <title>Complete genome sequence of the drought resistance-promoting endophyte Pantoea alhagi LTYR-11Z.</title>
        <authorList>
            <person name="Zhang L."/>
        </authorList>
    </citation>
    <scope>NUCLEOTIDE SEQUENCE [LARGE SCALE GENOMIC DNA]</scope>
    <source>
        <strain evidence="8 9">LTYR-11Z</strain>
    </source>
</reference>
<comment type="subunit">
    <text evidence="1">Binds DNA as a homodimer.</text>
</comment>
<evidence type="ECO:0000256" key="5">
    <source>
        <dbReference type="ARBA" id="ARBA00023163"/>
    </source>
</evidence>
<dbReference type="InterPro" id="IPR036390">
    <property type="entry name" value="WH_DNA-bd_sf"/>
</dbReference>
<proteinExistence type="predicted"/>
<evidence type="ECO:0000256" key="3">
    <source>
        <dbReference type="ARBA" id="ARBA00023015"/>
    </source>
</evidence>
<dbReference type="OrthoDB" id="9793058at2"/>
<evidence type="ECO:0000256" key="1">
    <source>
        <dbReference type="ARBA" id="ARBA00011432"/>
    </source>
</evidence>
<sequence length="117" mass="13437">MPQFQPLQLFKNLSDETRLSLVLLLREKGELCVCELTSMLKESQPKISRHLALLRDAGLLIDRRDGKWIYYRLSPHMPAWAAAVIEQAYLCQRDDILQLSQQAERNNATTNGKPVCI</sequence>
<feature type="domain" description="HTH arsR-type" evidence="7">
    <location>
        <begin position="1"/>
        <end position="92"/>
    </location>
</feature>
<accession>A0A1W6B4X3</accession>
<evidence type="ECO:0000256" key="6">
    <source>
        <dbReference type="ARBA" id="ARBA00039566"/>
    </source>
</evidence>
<evidence type="ECO:0000313" key="8">
    <source>
        <dbReference type="EMBL" id="ARJ42142.1"/>
    </source>
</evidence>
<keyword evidence="9" id="KW-1185">Reference proteome</keyword>
<dbReference type="GO" id="GO:0003677">
    <property type="term" value="F:DNA binding"/>
    <property type="evidence" value="ECO:0007669"/>
    <property type="project" value="UniProtKB-KW"/>
</dbReference>
<dbReference type="InterPro" id="IPR001845">
    <property type="entry name" value="HTH_ArsR_DNA-bd_dom"/>
</dbReference>
<organism evidence="8 9">
    <name type="scientific">Pantoea alhagi</name>
    <dbReference type="NCBI Taxonomy" id="1891675"/>
    <lineage>
        <taxon>Bacteria</taxon>
        <taxon>Pseudomonadati</taxon>
        <taxon>Pseudomonadota</taxon>
        <taxon>Gammaproteobacteria</taxon>
        <taxon>Enterobacterales</taxon>
        <taxon>Erwiniaceae</taxon>
        <taxon>Pantoea</taxon>
    </lineage>
</organism>
<dbReference type="GeneID" id="92212948"/>
<keyword evidence="2" id="KW-0059">Arsenical resistance</keyword>
<gene>
    <name evidence="8" type="ORF">B1H58_09005</name>
</gene>
<dbReference type="PRINTS" id="PR00778">
    <property type="entry name" value="HTHARSR"/>
</dbReference>
<evidence type="ECO:0000259" key="7">
    <source>
        <dbReference type="PROSITE" id="PS50987"/>
    </source>
</evidence>
<keyword evidence="5" id="KW-0804">Transcription</keyword>
<dbReference type="GO" id="GO:0046685">
    <property type="term" value="P:response to arsenic-containing substance"/>
    <property type="evidence" value="ECO:0007669"/>
    <property type="project" value="UniProtKB-KW"/>
</dbReference>
<dbReference type="RefSeq" id="WP_007749371.1">
    <property type="nucleotide sequence ID" value="NZ_CP019706.1"/>
</dbReference>
<dbReference type="InterPro" id="IPR011991">
    <property type="entry name" value="ArsR-like_HTH"/>
</dbReference>